<proteinExistence type="predicted"/>
<name>A0A2M8WNK8_9RHOB</name>
<dbReference type="EMBL" id="PGTY01000001">
    <property type="protein sequence ID" value="PJI92515.1"/>
    <property type="molecule type" value="Genomic_DNA"/>
</dbReference>
<organism evidence="1 2">
    <name type="scientific">Yoonia maricola</name>
    <dbReference type="NCBI Taxonomy" id="420999"/>
    <lineage>
        <taxon>Bacteria</taxon>
        <taxon>Pseudomonadati</taxon>
        <taxon>Pseudomonadota</taxon>
        <taxon>Alphaproteobacteria</taxon>
        <taxon>Rhodobacterales</taxon>
        <taxon>Paracoccaceae</taxon>
        <taxon>Yoonia</taxon>
    </lineage>
</organism>
<dbReference type="Gene3D" id="3.40.50.410">
    <property type="entry name" value="von Willebrand factor, type A domain"/>
    <property type="match status" value="1"/>
</dbReference>
<evidence type="ECO:0000313" key="2">
    <source>
        <dbReference type="Proteomes" id="UP000228531"/>
    </source>
</evidence>
<evidence type="ECO:0000313" key="1">
    <source>
        <dbReference type="EMBL" id="PJI92515.1"/>
    </source>
</evidence>
<dbReference type="InterPro" id="IPR010607">
    <property type="entry name" value="DUF1194"/>
</dbReference>
<comment type="caution">
    <text evidence="1">The sequence shown here is derived from an EMBL/GenBank/DDBJ whole genome shotgun (WGS) entry which is preliminary data.</text>
</comment>
<dbReference type="SUPFAM" id="SSF53300">
    <property type="entry name" value="vWA-like"/>
    <property type="match status" value="1"/>
</dbReference>
<sequence>MPGDAGQDAWGAAVSDLPGRAPAYGCCAVRRGLPRHTPCTYTICTASVRHPYAPFPAPNPPYLTLMRHVILALFLALFLASPLAAQEVETDLELVLLADASGSIDADELLFQRQSYAIAITDPAVVSAIENTLYGSIAVTYVEWAQNQATVVDWTIIADMDSAVRFAEALIGPPRQASGRNAIGSALLYGKDQIEGNDIRGFRRVIDFSGDTMGNSYGPPITVARDEVVAAGITINALPILRNESFQNFDLPAAYEANIIGGPNAFVMPAQSGPEFTDAVRRKLILEIAGTTPQTEFASLLLDSLDARE</sequence>
<dbReference type="InterPro" id="IPR036465">
    <property type="entry name" value="vWFA_dom_sf"/>
</dbReference>
<gene>
    <name evidence="1" type="ORF">BC777_1368</name>
</gene>
<protein>
    <submittedName>
        <fullName evidence="1">Uncharacterized protein DUF1194</fullName>
    </submittedName>
</protein>
<keyword evidence="2" id="KW-1185">Reference proteome</keyword>
<dbReference type="AlphaFoldDB" id="A0A2M8WNK8"/>
<accession>A0A2M8WNK8</accession>
<reference evidence="1 2" key="1">
    <citation type="submission" date="2017-11" db="EMBL/GenBank/DDBJ databases">
        <title>Genomic Encyclopedia of Archaeal and Bacterial Type Strains, Phase II (KMG-II): From Individual Species to Whole Genera.</title>
        <authorList>
            <person name="Goeker M."/>
        </authorList>
    </citation>
    <scope>NUCLEOTIDE SEQUENCE [LARGE SCALE GENOMIC DNA]</scope>
    <source>
        <strain evidence="1 2">DSM 29128</strain>
    </source>
</reference>
<dbReference type="Proteomes" id="UP000228531">
    <property type="component" value="Unassembled WGS sequence"/>
</dbReference>
<dbReference type="Pfam" id="PF06707">
    <property type="entry name" value="DUF1194"/>
    <property type="match status" value="1"/>
</dbReference>